<evidence type="ECO:0000313" key="7">
    <source>
        <dbReference type="Proteomes" id="UP000199379"/>
    </source>
</evidence>
<dbReference type="InterPro" id="IPR016162">
    <property type="entry name" value="Ald_DH_N"/>
</dbReference>
<proteinExistence type="inferred from homology"/>
<dbReference type="AlphaFoldDB" id="A0A1H7B2U5"/>
<protein>
    <submittedName>
        <fullName evidence="6">Succinate semialdehyde dehydrogenase</fullName>
    </submittedName>
</protein>
<gene>
    <name evidence="6" type="ORF">SAMN05444007_106266</name>
</gene>
<dbReference type="RefSeq" id="WP_092367164.1">
    <property type="nucleotide sequence ID" value="NZ_BMGV01000006.1"/>
</dbReference>
<reference evidence="6 7" key="1">
    <citation type="submission" date="2016-10" db="EMBL/GenBank/DDBJ databases">
        <authorList>
            <person name="de Groot N.N."/>
        </authorList>
    </citation>
    <scope>NUCLEOTIDE SEQUENCE [LARGE SCALE GENOMIC DNA]</scope>
    <source>
        <strain evidence="6 7">DSM 29340</strain>
    </source>
</reference>
<dbReference type="InterPro" id="IPR050740">
    <property type="entry name" value="Aldehyde_DH_Superfamily"/>
</dbReference>
<dbReference type="CDD" id="cd07103">
    <property type="entry name" value="ALDH_F5_SSADH_GabD"/>
    <property type="match status" value="1"/>
</dbReference>
<dbReference type="PANTHER" id="PTHR43353">
    <property type="entry name" value="SUCCINATE-SEMIALDEHYDE DEHYDROGENASE, MITOCHONDRIAL"/>
    <property type="match status" value="1"/>
</dbReference>
<dbReference type="GO" id="GO:0004777">
    <property type="term" value="F:succinate-semialdehyde dehydrogenase (NAD+) activity"/>
    <property type="evidence" value="ECO:0007669"/>
    <property type="project" value="TreeGrafter"/>
</dbReference>
<evidence type="ECO:0000256" key="4">
    <source>
        <dbReference type="RuleBase" id="RU003345"/>
    </source>
</evidence>
<accession>A0A1H7B2U5</accession>
<keyword evidence="7" id="KW-1185">Reference proteome</keyword>
<keyword evidence="2 4" id="KW-0560">Oxidoreductase</keyword>
<dbReference type="EMBL" id="FNYD01000006">
    <property type="protein sequence ID" value="SEJ72081.1"/>
    <property type="molecule type" value="Genomic_DNA"/>
</dbReference>
<evidence type="ECO:0000259" key="5">
    <source>
        <dbReference type="Pfam" id="PF00171"/>
    </source>
</evidence>
<dbReference type="STRING" id="1227549.SAMN05444007_106266"/>
<dbReference type="InterPro" id="IPR029510">
    <property type="entry name" value="Ald_DH_CS_GLU"/>
</dbReference>
<sequence length="474" mass="50713">MDHTDLYIDGAWHKGAERFDVINPATETVLASVASADIADADAALNAAERAMADWAARTPRDRSEVLRKAWELMTARLEEFARLITLENGKARADALGEATYAAEFFRWFAEEAVRADGLVTQAPASGARILVQHKPAGLAVLVTPWNYPAAMGTRKIAPALAAGCAVIIKPASETPLTMLALMPLLEEAGVPPGLVNVLPSKKTGALVDHMLHDPRVRVVSFTGSTGVGRKLLHAAADQVLKPAMELGGNAPLIVFDDADLDEAVEGTMLAKMRNLGEACTAANRIYVQDGVAEEFTRRLTERMAALKVGDGSDPTVDVGPLVNADTRDKVAEFVADAVAKGARVECGGTTPEGTGFYYPPTVLSGVPENADCVHDEIFGPVAALQTFSDQDEVIRRANDTEYGLVAYVFSRDFKRALQVCERLEYGMVGLNRGLVSDPAAPFGGVKQSGLGREGGHEGMLEFMETQYISASW</sequence>
<dbReference type="Gene3D" id="3.40.605.10">
    <property type="entry name" value="Aldehyde Dehydrogenase, Chain A, domain 1"/>
    <property type="match status" value="1"/>
</dbReference>
<organism evidence="6 7">
    <name type="scientific">Cribrihabitans marinus</name>
    <dbReference type="NCBI Taxonomy" id="1227549"/>
    <lineage>
        <taxon>Bacteria</taxon>
        <taxon>Pseudomonadati</taxon>
        <taxon>Pseudomonadota</taxon>
        <taxon>Alphaproteobacteria</taxon>
        <taxon>Rhodobacterales</taxon>
        <taxon>Paracoccaceae</taxon>
        <taxon>Cribrihabitans</taxon>
    </lineage>
</organism>
<dbReference type="InterPro" id="IPR016163">
    <property type="entry name" value="Ald_DH_C"/>
</dbReference>
<name>A0A1H7B2U5_9RHOB</name>
<dbReference type="InterPro" id="IPR015590">
    <property type="entry name" value="Aldehyde_DH_dom"/>
</dbReference>
<dbReference type="FunFam" id="3.40.309.10:FF:000004">
    <property type="entry name" value="Succinate-semialdehyde dehydrogenase I"/>
    <property type="match status" value="1"/>
</dbReference>
<dbReference type="GO" id="GO:0009450">
    <property type="term" value="P:gamma-aminobutyric acid catabolic process"/>
    <property type="evidence" value="ECO:0007669"/>
    <property type="project" value="TreeGrafter"/>
</dbReference>
<dbReference type="Proteomes" id="UP000199379">
    <property type="component" value="Unassembled WGS sequence"/>
</dbReference>
<evidence type="ECO:0000256" key="2">
    <source>
        <dbReference type="ARBA" id="ARBA00023002"/>
    </source>
</evidence>
<feature type="active site" evidence="3">
    <location>
        <position position="247"/>
    </location>
</feature>
<dbReference type="PANTHER" id="PTHR43353:SF5">
    <property type="entry name" value="SUCCINATE-SEMIALDEHYDE DEHYDROGENASE, MITOCHONDRIAL"/>
    <property type="match status" value="1"/>
</dbReference>
<evidence type="ECO:0000256" key="1">
    <source>
        <dbReference type="ARBA" id="ARBA00009986"/>
    </source>
</evidence>
<dbReference type="InterPro" id="IPR016161">
    <property type="entry name" value="Ald_DH/histidinol_DH"/>
</dbReference>
<dbReference type="SUPFAM" id="SSF53720">
    <property type="entry name" value="ALDH-like"/>
    <property type="match status" value="1"/>
</dbReference>
<evidence type="ECO:0000256" key="3">
    <source>
        <dbReference type="PROSITE-ProRule" id="PRU10007"/>
    </source>
</evidence>
<comment type="similarity">
    <text evidence="1 4">Belongs to the aldehyde dehydrogenase family.</text>
</comment>
<dbReference type="Gene3D" id="3.40.309.10">
    <property type="entry name" value="Aldehyde Dehydrogenase, Chain A, domain 2"/>
    <property type="match status" value="1"/>
</dbReference>
<evidence type="ECO:0000313" key="6">
    <source>
        <dbReference type="EMBL" id="SEJ72081.1"/>
    </source>
</evidence>
<dbReference type="Pfam" id="PF00171">
    <property type="entry name" value="Aldedh"/>
    <property type="match status" value="1"/>
</dbReference>
<dbReference type="PROSITE" id="PS00687">
    <property type="entry name" value="ALDEHYDE_DEHYDR_GLU"/>
    <property type="match status" value="1"/>
</dbReference>
<dbReference type="OrthoDB" id="9812625at2"/>
<dbReference type="FunFam" id="3.40.605.10:FF:000007">
    <property type="entry name" value="NAD/NADP-dependent betaine aldehyde dehydrogenase"/>
    <property type="match status" value="1"/>
</dbReference>
<feature type="domain" description="Aldehyde dehydrogenase" evidence="5">
    <location>
        <begin position="14"/>
        <end position="469"/>
    </location>
</feature>